<dbReference type="GO" id="GO:0085020">
    <property type="term" value="P:protein K6-linked ubiquitination"/>
    <property type="evidence" value="ECO:0007669"/>
    <property type="project" value="TreeGrafter"/>
</dbReference>
<evidence type="ECO:0000256" key="1">
    <source>
        <dbReference type="ARBA" id="ARBA00022737"/>
    </source>
</evidence>
<feature type="compositionally biased region" description="Basic and acidic residues" evidence="4">
    <location>
        <begin position="139"/>
        <end position="151"/>
    </location>
</feature>
<evidence type="ECO:0000256" key="4">
    <source>
        <dbReference type="SAM" id="MobiDB-lite"/>
    </source>
</evidence>
<feature type="compositionally biased region" description="Polar residues" evidence="4">
    <location>
        <begin position="383"/>
        <end position="414"/>
    </location>
</feature>
<dbReference type="PROSITE" id="PS50297">
    <property type="entry name" value="ANK_REP_REGION"/>
    <property type="match status" value="3"/>
</dbReference>
<name>A0A8C7RBH7_ONCMY</name>
<evidence type="ECO:0000259" key="5">
    <source>
        <dbReference type="PROSITE" id="PS50172"/>
    </source>
</evidence>
<feature type="region of interest" description="Disordered" evidence="4">
    <location>
        <begin position="290"/>
        <end position="442"/>
    </location>
</feature>
<feature type="repeat" description="ANK" evidence="3">
    <location>
        <begin position="440"/>
        <end position="472"/>
    </location>
</feature>
<dbReference type="PRINTS" id="PR01415">
    <property type="entry name" value="ANKYRIN"/>
</dbReference>
<dbReference type="SMART" id="SM00248">
    <property type="entry name" value="ANK"/>
    <property type="match status" value="3"/>
</dbReference>
<dbReference type="Proteomes" id="UP000694395">
    <property type="component" value="Chromosome 22"/>
</dbReference>
<dbReference type="PROSITE" id="PS50088">
    <property type="entry name" value="ANK_REPEAT"/>
    <property type="match status" value="3"/>
</dbReference>
<dbReference type="GeneTree" id="ENSGT00940000156532"/>
<dbReference type="AlphaFoldDB" id="A0A8C7RBH7"/>
<feature type="compositionally biased region" description="Basic and acidic residues" evidence="4">
    <location>
        <begin position="324"/>
        <end position="334"/>
    </location>
</feature>
<dbReference type="CDD" id="cd17720">
    <property type="entry name" value="BRCT_Bard1_rpt2"/>
    <property type="match status" value="1"/>
</dbReference>
<feature type="region of interest" description="Disordered" evidence="4">
    <location>
        <begin position="223"/>
        <end position="277"/>
    </location>
</feature>
<sequence>MDPDLCTDEGWTKTKEAVAHFRKLLLCSKWSCAGPQAGEGCVVCHSPAWVKDIRINRQLSNITELYGNLDSLLNPTGSDYSDALPITPPAQSDKSVLKHKKNFKIWFSPRSRKVRCRVEKPAAVPLPEVGSGTVKSAPRHPETLPESKGKDLSVFNFNSSSQDSGSSSPQRATNYEKKKATKKTRNGGGVRKPAAVGGQKPTKHEETKQNVKTQRLEAINQQWGFGGAREGDVGEEEEQVTAEEGEHRSSKRVSFQSPATLPATAEPQKEDLPQGNTIILSPSRSILKVVQPGENVPLSEDQDSPSPHTTPSQLDKISAKQHSKPNEEMTKKPDLPSPPKRTPKRFCVEDKNISQCTPKKPKASPGQGRRPAVDRVALPAMHTSPSPAASPRQGGTSTSTRISRVEQQWGSSPCSPAPLGKRSPGRLSQNSPAVVKRNHKGETPLHLAAIKGDVETVKELLDQGADPNLKDNAGWTPLHEACNLGHLGVVEVLVERGGVLLNTPGYKNDSPLHDAVRNGHTGIAMLLLQHGASQSVLNMFGLRPVDYAVSPEMQAILLAASEGPHPVNSPLSPSPSLNKVCPSVHHCSHTKTMLHQPLPSSSAFNLFQIIRLWKEQEVVLFYTFFYLLYTVSCKRATTYKICHLKPMVCVYVLLQASEGVRLEEQVVVLGSKLSQSQQTRLAKLGHLLGGKRADAFSCSVTHVVVPDGPMPTTLSTLLGLLNGCWVLNFSWVEACLQADSWISESDHEAGAGPQRSRINRHSLLPPLLDGCFFYLMGSFRKPPRDELLQLVREAGGQILTRQPKPDSDVTQTLSAAAYHASLGSDQALCTQYIIYDPQGSYRPPRVRLGKVWSAPSTWVVNCISAFQLLPVPELESQTQLVCNQ</sequence>
<feature type="compositionally biased region" description="Acidic residues" evidence="4">
    <location>
        <begin position="233"/>
        <end position="243"/>
    </location>
</feature>
<feature type="compositionally biased region" description="Polar residues" evidence="4">
    <location>
        <begin position="304"/>
        <end position="315"/>
    </location>
</feature>
<dbReference type="SUPFAM" id="SSF48403">
    <property type="entry name" value="Ankyrin repeat"/>
    <property type="match status" value="1"/>
</dbReference>
<dbReference type="GO" id="GO:0004842">
    <property type="term" value="F:ubiquitin-protein transferase activity"/>
    <property type="evidence" value="ECO:0007669"/>
    <property type="project" value="TreeGrafter"/>
</dbReference>
<keyword evidence="2 3" id="KW-0040">ANK repeat</keyword>
<reference evidence="6" key="2">
    <citation type="submission" date="2025-08" db="UniProtKB">
        <authorList>
            <consortium name="Ensembl"/>
        </authorList>
    </citation>
    <scope>IDENTIFICATION</scope>
</reference>
<keyword evidence="7" id="KW-1185">Reference proteome</keyword>
<feature type="repeat" description="ANK" evidence="3">
    <location>
        <begin position="507"/>
        <end position="539"/>
    </location>
</feature>
<dbReference type="Gene3D" id="3.40.50.10190">
    <property type="entry name" value="BRCT domain"/>
    <property type="match status" value="2"/>
</dbReference>
<feature type="repeat" description="ANK" evidence="3">
    <location>
        <begin position="473"/>
        <end position="497"/>
    </location>
</feature>
<evidence type="ECO:0000313" key="7">
    <source>
        <dbReference type="Proteomes" id="UP000694395"/>
    </source>
</evidence>
<dbReference type="GO" id="GO:0031436">
    <property type="term" value="C:BRCA1-BARD1 complex"/>
    <property type="evidence" value="ECO:0007669"/>
    <property type="project" value="TreeGrafter"/>
</dbReference>
<keyword evidence="1" id="KW-0677">Repeat</keyword>
<dbReference type="InterPro" id="IPR036420">
    <property type="entry name" value="BRCT_dom_sf"/>
</dbReference>
<proteinExistence type="predicted"/>
<dbReference type="SUPFAM" id="SSF52113">
    <property type="entry name" value="BRCT domain"/>
    <property type="match status" value="2"/>
</dbReference>
<dbReference type="Pfam" id="PF16589">
    <property type="entry name" value="BRCT_2"/>
    <property type="match status" value="1"/>
</dbReference>
<dbReference type="InterPro" id="IPR036770">
    <property type="entry name" value="Ankyrin_rpt-contain_sf"/>
</dbReference>
<feature type="region of interest" description="Disordered" evidence="4">
    <location>
        <begin position="126"/>
        <end position="211"/>
    </location>
</feature>
<reference evidence="6" key="3">
    <citation type="submission" date="2025-09" db="UniProtKB">
        <authorList>
            <consortium name="Ensembl"/>
        </authorList>
    </citation>
    <scope>IDENTIFICATION</scope>
</reference>
<gene>
    <name evidence="6" type="primary">bard1</name>
</gene>
<dbReference type="InterPro" id="IPR001357">
    <property type="entry name" value="BRCT_dom"/>
</dbReference>
<evidence type="ECO:0000256" key="3">
    <source>
        <dbReference type="PROSITE-ProRule" id="PRU00023"/>
    </source>
</evidence>
<dbReference type="Pfam" id="PF12796">
    <property type="entry name" value="Ank_2"/>
    <property type="match status" value="1"/>
</dbReference>
<dbReference type="PANTHER" id="PTHR24171">
    <property type="entry name" value="ANKYRIN REPEAT DOMAIN-CONTAINING PROTEIN 39-RELATED"/>
    <property type="match status" value="1"/>
</dbReference>
<organism evidence="6 7">
    <name type="scientific">Oncorhynchus mykiss</name>
    <name type="common">Rainbow trout</name>
    <name type="synonym">Salmo gairdneri</name>
    <dbReference type="NCBI Taxonomy" id="8022"/>
    <lineage>
        <taxon>Eukaryota</taxon>
        <taxon>Metazoa</taxon>
        <taxon>Chordata</taxon>
        <taxon>Craniata</taxon>
        <taxon>Vertebrata</taxon>
        <taxon>Euteleostomi</taxon>
        <taxon>Actinopterygii</taxon>
        <taxon>Neopterygii</taxon>
        <taxon>Teleostei</taxon>
        <taxon>Protacanthopterygii</taxon>
        <taxon>Salmoniformes</taxon>
        <taxon>Salmonidae</taxon>
        <taxon>Salmoninae</taxon>
        <taxon>Oncorhynchus</taxon>
    </lineage>
</organism>
<dbReference type="GO" id="GO:0070531">
    <property type="term" value="C:BRCA1-A complex"/>
    <property type="evidence" value="ECO:0007669"/>
    <property type="project" value="TreeGrafter"/>
</dbReference>
<dbReference type="Ensembl" id="ENSOMYT00000052378.2">
    <property type="protein sequence ID" value="ENSOMYP00000048154.2"/>
    <property type="gene ID" value="ENSOMYG00000021916.2"/>
</dbReference>
<dbReference type="PROSITE" id="PS50172">
    <property type="entry name" value="BRCT"/>
    <property type="match status" value="2"/>
</dbReference>
<dbReference type="PANTHER" id="PTHR24171:SF8">
    <property type="entry name" value="BRCA1-ASSOCIATED RING DOMAIN PROTEIN 1"/>
    <property type="match status" value="1"/>
</dbReference>
<reference evidence="6" key="1">
    <citation type="submission" date="2020-07" db="EMBL/GenBank/DDBJ databases">
        <title>A long reads based de novo assembly of the rainbow trout Arlee double haploid line genome.</title>
        <authorList>
            <person name="Gao G."/>
            <person name="Palti Y."/>
        </authorList>
    </citation>
    <scope>NUCLEOTIDE SEQUENCE [LARGE SCALE GENOMIC DNA]</scope>
</reference>
<dbReference type="Gene3D" id="1.25.40.20">
    <property type="entry name" value="Ankyrin repeat-containing domain"/>
    <property type="match status" value="1"/>
</dbReference>
<dbReference type="SUPFAM" id="SSF57850">
    <property type="entry name" value="RING/U-box"/>
    <property type="match status" value="1"/>
</dbReference>
<evidence type="ECO:0000256" key="2">
    <source>
        <dbReference type="ARBA" id="ARBA00023043"/>
    </source>
</evidence>
<evidence type="ECO:0000313" key="6">
    <source>
        <dbReference type="Ensembl" id="ENSOMYP00000048154.2"/>
    </source>
</evidence>
<protein>
    <submittedName>
        <fullName evidence="6">BRCA1 associated RING domain 1</fullName>
    </submittedName>
</protein>
<dbReference type="InterPro" id="IPR002110">
    <property type="entry name" value="Ankyrin_rpt"/>
</dbReference>
<feature type="domain" description="BRCT" evidence="5">
    <location>
        <begin position="763"/>
        <end position="876"/>
    </location>
</feature>
<dbReference type="SMART" id="SM00292">
    <property type="entry name" value="BRCT"/>
    <property type="match status" value="2"/>
</dbReference>
<feature type="compositionally biased region" description="Low complexity" evidence="4">
    <location>
        <begin position="159"/>
        <end position="168"/>
    </location>
</feature>
<feature type="domain" description="BRCT" evidence="5">
    <location>
        <begin position="657"/>
        <end position="749"/>
    </location>
</feature>
<dbReference type="Pfam" id="PF00023">
    <property type="entry name" value="Ank"/>
    <property type="match status" value="1"/>
</dbReference>
<accession>A0A8C7RBH7</accession>